<evidence type="ECO:0000256" key="11">
    <source>
        <dbReference type="ARBA" id="ARBA00023231"/>
    </source>
</evidence>
<dbReference type="InterPro" id="IPR003731">
    <property type="entry name" value="Di-Nase_FeMo-co_biosynth"/>
</dbReference>
<evidence type="ECO:0000256" key="9">
    <source>
        <dbReference type="ARBA" id="ARBA00023004"/>
    </source>
</evidence>
<accession>A0A7I9VR69</accession>
<evidence type="ECO:0000256" key="13">
    <source>
        <dbReference type="ARBA" id="ARBA00030926"/>
    </source>
</evidence>
<evidence type="ECO:0000256" key="12">
    <source>
        <dbReference type="ARBA" id="ARBA00023239"/>
    </source>
</evidence>
<dbReference type="GO" id="GO:0046872">
    <property type="term" value="F:metal ion binding"/>
    <property type="evidence" value="ECO:0007669"/>
    <property type="project" value="UniProtKB-KW"/>
</dbReference>
<dbReference type="InterPro" id="IPR034165">
    <property type="entry name" value="NifB_C"/>
</dbReference>
<gene>
    <name evidence="16" type="primary">nifB</name>
    <name evidence="16" type="ORF">AMYX_36670</name>
</gene>
<comment type="similarity">
    <text evidence="4">Belongs to the radical SAM superfamily. NifB family.</text>
</comment>
<dbReference type="SFLD" id="SFLDG01068">
    <property type="entry name" value="FeMo_cofactor_biosynthesis_pro"/>
    <property type="match status" value="1"/>
</dbReference>
<keyword evidence="10" id="KW-0411">Iron-sulfur</keyword>
<feature type="domain" description="Radical SAM core" evidence="15">
    <location>
        <begin position="57"/>
        <end position="306"/>
    </location>
</feature>
<dbReference type="SFLD" id="SFLDG01067">
    <property type="entry name" value="SPASM/twitch_domain_containing"/>
    <property type="match status" value="1"/>
</dbReference>
<dbReference type="SUPFAM" id="SSF53146">
    <property type="entry name" value="Nitrogenase accessory factor-like"/>
    <property type="match status" value="1"/>
</dbReference>
<reference evidence="17" key="1">
    <citation type="journal article" date="2020" name="Appl. Environ. Microbiol.">
        <title>Diazotrophic Anaeromyxobacter Isolates from Soils.</title>
        <authorList>
            <person name="Masuda Y."/>
            <person name="Yamanaka H."/>
            <person name="Xu Z.X."/>
            <person name="Shiratori Y."/>
            <person name="Aono T."/>
            <person name="Amachi S."/>
            <person name="Senoo K."/>
            <person name="Itoh H."/>
        </authorList>
    </citation>
    <scope>NUCLEOTIDE SEQUENCE [LARGE SCALE GENOMIC DNA]</scope>
    <source>
        <strain evidence="17">R267</strain>
    </source>
</reference>
<dbReference type="UniPathway" id="UPA00782"/>
<dbReference type="InterPro" id="IPR036105">
    <property type="entry name" value="DiNase_FeMo-co_biosyn_sf"/>
</dbReference>
<evidence type="ECO:0000256" key="10">
    <source>
        <dbReference type="ARBA" id="ARBA00023014"/>
    </source>
</evidence>
<dbReference type="Gene3D" id="3.20.20.70">
    <property type="entry name" value="Aldolase class I"/>
    <property type="match status" value="1"/>
</dbReference>
<keyword evidence="12" id="KW-0456">Lyase</keyword>
<dbReference type="Pfam" id="PF02579">
    <property type="entry name" value="Nitro_FeMo-Co"/>
    <property type="match status" value="1"/>
</dbReference>
<keyword evidence="9" id="KW-0408">Iron</keyword>
<dbReference type="NCBIfam" id="TIGR01290">
    <property type="entry name" value="nifB"/>
    <property type="match status" value="1"/>
</dbReference>
<evidence type="ECO:0000313" key="17">
    <source>
        <dbReference type="Proteomes" id="UP000503640"/>
    </source>
</evidence>
<comment type="cofactor">
    <cofactor evidence="1">
        <name>[4Fe-4S] cluster</name>
        <dbReference type="ChEBI" id="CHEBI:49883"/>
    </cofactor>
</comment>
<organism evidence="16 17">
    <name type="scientific">Anaeromyxobacter diazotrophicus</name>
    <dbReference type="NCBI Taxonomy" id="2590199"/>
    <lineage>
        <taxon>Bacteria</taxon>
        <taxon>Pseudomonadati</taxon>
        <taxon>Myxococcota</taxon>
        <taxon>Myxococcia</taxon>
        <taxon>Myxococcales</taxon>
        <taxon>Cystobacterineae</taxon>
        <taxon>Anaeromyxobacteraceae</taxon>
        <taxon>Anaeromyxobacter</taxon>
    </lineage>
</organism>
<dbReference type="EMBL" id="BJTG01000009">
    <property type="protein sequence ID" value="GEJ58926.1"/>
    <property type="molecule type" value="Genomic_DNA"/>
</dbReference>
<dbReference type="InterPro" id="IPR005980">
    <property type="entry name" value="Nase_CF_NifB"/>
</dbReference>
<dbReference type="GO" id="GO:0016829">
    <property type="term" value="F:lyase activity"/>
    <property type="evidence" value="ECO:0007669"/>
    <property type="project" value="UniProtKB-KW"/>
</dbReference>
<dbReference type="InterPro" id="IPR007197">
    <property type="entry name" value="rSAM"/>
</dbReference>
<evidence type="ECO:0000256" key="8">
    <source>
        <dbReference type="ARBA" id="ARBA00022723"/>
    </source>
</evidence>
<dbReference type="CDD" id="cd00852">
    <property type="entry name" value="NifB"/>
    <property type="match status" value="1"/>
</dbReference>
<dbReference type="InterPro" id="IPR000385">
    <property type="entry name" value="MoaA_NifB_PqqE_Fe-S-bd_CS"/>
</dbReference>
<proteinExistence type="inferred from homology"/>
<evidence type="ECO:0000256" key="6">
    <source>
        <dbReference type="ARBA" id="ARBA00022485"/>
    </source>
</evidence>
<dbReference type="SFLD" id="SFLDF00281">
    <property type="entry name" value="FeMo_cofactor_biosynthesis_pro"/>
    <property type="match status" value="1"/>
</dbReference>
<keyword evidence="11" id="KW-0535">Nitrogen fixation</keyword>
<comment type="function">
    <text evidence="2">Involved in the biosynthesis of the iron-molybdenum cofactor (FeMo-co or M-cluster) found in the dinitrogenase enzyme of the nitrogenase complex in nitrogen-fixing microorganisms. NifB catalyzes the crucial step of radical SAM-dependent carbide insertion that occurs concomitant with the insertion of a 9th sulfur and the rearrangement/coupling of two [4Fe-4S] clusters into a [8Fe-9S-C] cluster, the precursor to the M-cluster.</text>
</comment>
<dbReference type="SFLD" id="SFLDS00029">
    <property type="entry name" value="Radical_SAM"/>
    <property type="match status" value="1"/>
</dbReference>
<dbReference type="Pfam" id="PF04055">
    <property type="entry name" value="Radical_SAM"/>
    <property type="match status" value="1"/>
</dbReference>
<comment type="caution">
    <text evidence="16">The sequence shown here is derived from an EMBL/GenBank/DDBJ whole genome shotgun (WGS) entry which is preliminary data.</text>
</comment>
<keyword evidence="17" id="KW-1185">Reference proteome</keyword>
<sequence length="495" mass="52095">MTIARARPALPIADLAGAARPAPANCRFGGGCGEPAPLPPEVQAKIANHPCYSEEAHHHFARMHVAVAPACNIQCHYCNRRYDCASESRPGVVSERLTPEQALRKVLAVAAEVPQLSVVGIAGPGDPLANPGPTFETLELVRRAAPDLRLCLSTNGLALPEHVERLAALGVDHVTVTVNMIDAEVGARIHPWVLWRGRKVRGEDGARLLSERQLEGLAALAGRGILCKVNSVLVPGVNGEHLVEVGRTVRRLGAFLHNVMPLLSAPEHGTHYGLTGQRGPTAAELEAVQRACEGGARVMKHCRQCRADAVGLLGQDRHAEFALAALPAAPAADASAARAAHRGAVERARRGEAAARAEALARLAVAAPARAARVAVASKGGGLVNQHFGHAREFLVYDVDRRGARLVGHRKVGQYCAGGDGDDAELEQVLAALSDCRAVLVAKVGRCPRERLAGAGITPVVEHAFQPIEAALLAWFGGLAERERAVGGERALGAP</sequence>
<dbReference type="PANTHER" id="PTHR43787:SF13">
    <property type="entry name" value="FEMO COFACTOR BIOSYNTHESIS PROTEIN NIFB"/>
    <property type="match status" value="1"/>
</dbReference>
<evidence type="ECO:0000256" key="3">
    <source>
        <dbReference type="ARBA" id="ARBA00005155"/>
    </source>
</evidence>
<dbReference type="PROSITE" id="PS01305">
    <property type="entry name" value="MOAA_NIFB_PQQE"/>
    <property type="match status" value="1"/>
</dbReference>
<evidence type="ECO:0000256" key="7">
    <source>
        <dbReference type="ARBA" id="ARBA00022691"/>
    </source>
</evidence>
<keyword evidence="8" id="KW-0479">Metal-binding</keyword>
<keyword evidence="7" id="KW-0949">S-adenosyl-L-methionine</keyword>
<evidence type="ECO:0000256" key="4">
    <source>
        <dbReference type="ARBA" id="ARBA00006804"/>
    </source>
</evidence>
<dbReference type="SUPFAM" id="SSF102114">
    <property type="entry name" value="Radical SAM enzymes"/>
    <property type="match status" value="1"/>
</dbReference>
<dbReference type="CDD" id="cd01335">
    <property type="entry name" value="Radical_SAM"/>
    <property type="match status" value="1"/>
</dbReference>
<dbReference type="RefSeq" id="WP_176067908.1">
    <property type="nucleotide sequence ID" value="NZ_BJTG01000009.1"/>
</dbReference>
<dbReference type="AlphaFoldDB" id="A0A7I9VR69"/>
<dbReference type="GO" id="GO:0051539">
    <property type="term" value="F:4 iron, 4 sulfur cluster binding"/>
    <property type="evidence" value="ECO:0007669"/>
    <property type="project" value="UniProtKB-KW"/>
</dbReference>
<dbReference type="InterPro" id="IPR013785">
    <property type="entry name" value="Aldolase_TIM"/>
</dbReference>
<evidence type="ECO:0000256" key="14">
    <source>
        <dbReference type="ARBA" id="ARBA00032102"/>
    </source>
</evidence>
<keyword evidence="6" id="KW-0004">4Fe-4S</keyword>
<evidence type="ECO:0000256" key="2">
    <source>
        <dbReference type="ARBA" id="ARBA00003522"/>
    </source>
</evidence>
<evidence type="ECO:0000256" key="1">
    <source>
        <dbReference type="ARBA" id="ARBA00001966"/>
    </source>
</evidence>
<dbReference type="Gene3D" id="3.30.420.130">
    <property type="entry name" value="Dinitrogenase iron-molybdenum cofactor biosynthesis domain"/>
    <property type="match status" value="1"/>
</dbReference>
<evidence type="ECO:0000259" key="15">
    <source>
        <dbReference type="PROSITE" id="PS51918"/>
    </source>
</evidence>
<name>A0A7I9VR69_9BACT</name>
<dbReference type="InterPro" id="IPR058240">
    <property type="entry name" value="rSAM_sf"/>
</dbReference>
<evidence type="ECO:0000256" key="5">
    <source>
        <dbReference type="ARBA" id="ARBA00021702"/>
    </source>
</evidence>
<dbReference type="Proteomes" id="UP000503640">
    <property type="component" value="Unassembled WGS sequence"/>
</dbReference>
<dbReference type="PANTHER" id="PTHR43787">
    <property type="entry name" value="FEMO COFACTOR BIOSYNTHESIS PROTEIN NIFB-RELATED"/>
    <property type="match status" value="1"/>
</dbReference>
<protein>
    <recommendedName>
        <fullName evidence="5">FeMo cofactor biosynthesis protein NifB</fullName>
    </recommendedName>
    <alternativeName>
        <fullName evidence="14">Nitrogenase cofactor maturase NifB</fullName>
    </alternativeName>
    <alternativeName>
        <fullName evidence="13">Radical SAM assemblase NifB</fullName>
    </alternativeName>
</protein>
<comment type="pathway">
    <text evidence="3">Cofactor biosynthesis; Fe-Mo cofactor biosynthesis.</text>
</comment>
<dbReference type="PROSITE" id="PS51918">
    <property type="entry name" value="RADICAL_SAM"/>
    <property type="match status" value="1"/>
</dbReference>
<evidence type="ECO:0000313" key="16">
    <source>
        <dbReference type="EMBL" id="GEJ58926.1"/>
    </source>
</evidence>